<name>A0A119CUV4_THIDE</name>
<dbReference type="PATRIC" id="fig|36861.3.peg.2343"/>
<dbReference type="OrthoDB" id="9758211at2"/>
<feature type="domain" description="VWFA" evidence="1">
    <location>
        <begin position="522"/>
        <end position="704"/>
    </location>
</feature>
<dbReference type="InterPro" id="IPR002035">
    <property type="entry name" value="VWF_A"/>
</dbReference>
<dbReference type="PANTHER" id="PTHR41248:SF1">
    <property type="entry name" value="NORD PROTEIN"/>
    <property type="match status" value="1"/>
</dbReference>
<keyword evidence="3" id="KW-1185">Reference proteome</keyword>
<dbReference type="AlphaFoldDB" id="A0A119CUV4"/>
<dbReference type="SMART" id="SM00327">
    <property type="entry name" value="VWA"/>
    <property type="match status" value="1"/>
</dbReference>
<dbReference type="EMBL" id="LDUG01000036">
    <property type="protein sequence ID" value="KVW94259.1"/>
    <property type="molecule type" value="Genomic_DNA"/>
</dbReference>
<dbReference type="RefSeq" id="WP_059757293.1">
    <property type="nucleotide sequence ID" value="NZ_LDUG01000036.1"/>
</dbReference>
<dbReference type="Proteomes" id="UP000064243">
    <property type="component" value="Unassembled WGS sequence"/>
</dbReference>
<evidence type="ECO:0000259" key="1">
    <source>
        <dbReference type="PROSITE" id="PS50234"/>
    </source>
</evidence>
<sequence length="706" mass="80181">MAQQPLTAAEMEASLHVWLDTEFTFFKVEELAAELTALARDEQDFILGWIRRIASTHITLAWQFGRRAPALLPRMERRLLEAWAVHTCDVFDRTGLQNALRVMEQVDTFDEDQHQHDAAGALFEDIAPVLGNFVCGLSGRRLRIEEGDAAWTDGERIVLPPLIAALPNLDDNFQLAKITVALLWAQTRYGSLRVDHAAIAAGYADPERALTRLYALETLRLTARIAHELPGLHRQMQRLRTQLDPALPPAWQRFETALAADQATLDDSLALLGAAYNEVDCPQWSDQGCLRPDAIAAARAIRLDKEKARLRIKLAELLEEHAAAQPDPQAAAETPPELDVTPRDENGQLDFDITLDDAPIAPPDGVRQLLTSVYLDFGEIPPEYLVPAGDGEYDPNRVLDQPDDPDAVWQGTYHEIGAELYPEWDHGRQHYRKNWCVMREKTVTPAYDSFYRDTLAKHAGVVKHLRKKFEALRDENRLDKRQTQGDEIDLDALIEALADAKDGREMSDRLFVRLHRAERNIAVAFLVDMSGSTKGWINEAEREALILLCEALELLGDRYAIYGFSGTTRKRCELFRIKTFDETYDDEVKARISGIRPQEYTRMGFALRHMSKLLNQVEAKTRVLITLSDGRPDDYFDVYRGVYGVEDTRMALLEAARTGIHPFCITLDREARDYLPHMYGAARYIILDDVRQLPVKVTDIYRRITT</sequence>
<reference evidence="2 3" key="1">
    <citation type="journal article" date="2015" name="Appl. Environ. Microbiol.">
        <title>Aerobic and Anaerobic Thiosulfate Oxidation by a Cold-Adapted, Subglacial Chemoautotroph.</title>
        <authorList>
            <person name="Harrold Z.R."/>
            <person name="Skidmore M.L."/>
            <person name="Hamilton T.L."/>
            <person name="Desch L."/>
            <person name="Amada K."/>
            <person name="van Gelder W."/>
            <person name="Glover K."/>
            <person name="Roden E.E."/>
            <person name="Boyd E.S."/>
        </authorList>
    </citation>
    <scope>NUCLEOTIDE SEQUENCE [LARGE SCALE GENOMIC DNA]</scope>
    <source>
        <strain evidence="2 3">RG</strain>
    </source>
</reference>
<organism evidence="2 3">
    <name type="scientific">Thiobacillus denitrificans</name>
    <dbReference type="NCBI Taxonomy" id="36861"/>
    <lineage>
        <taxon>Bacteria</taxon>
        <taxon>Pseudomonadati</taxon>
        <taxon>Pseudomonadota</taxon>
        <taxon>Betaproteobacteria</taxon>
        <taxon>Nitrosomonadales</taxon>
        <taxon>Thiobacillaceae</taxon>
        <taxon>Thiobacillus</taxon>
    </lineage>
</organism>
<evidence type="ECO:0000313" key="2">
    <source>
        <dbReference type="EMBL" id="KVW94259.1"/>
    </source>
</evidence>
<dbReference type="STRING" id="1123392.GCA_000376425_02803"/>
<evidence type="ECO:0000313" key="3">
    <source>
        <dbReference type="Proteomes" id="UP000064243"/>
    </source>
</evidence>
<dbReference type="PROSITE" id="PS50234">
    <property type="entry name" value="VWFA"/>
    <property type="match status" value="1"/>
</dbReference>
<dbReference type="Pfam" id="PF13519">
    <property type="entry name" value="VWA_2"/>
    <property type="match status" value="1"/>
</dbReference>
<dbReference type="InterPro" id="IPR051928">
    <property type="entry name" value="NorD/CobT"/>
</dbReference>
<proteinExistence type="predicted"/>
<dbReference type="InterPro" id="IPR036465">
    <property type="entry name" value="vWFA_dom_sf"/>
</dbReference>
<dbReference type="SUPFAM" id="SSF53300">
    <property type="entry name" value="vWA-like"/>
    <property type="match status" value="1"/>
</dbReference>
<accession>A0A119CUV4</accession>
<dbReference type="PANTHER" id="PTHR41248">
    <property type="entry name" value="NORD PROTEIN"/>
    <property type="match status" value="1"/>
</dbReference>
<dbReference type="CDD" id="cd01454">
    <property type="entry name" value="vWA_norD_type"/>
    <property type="match status" value="1"/>
</dbReference>
<dbReference type="Gene3D" id="3.40.50.410">
    <property type="entry name" value="von Willebrand factor, type A domain"/>
    <property type="match status" value="1"/>
</dbReference>
<gene>
    <name evidence="2" type="ORF">ABW22_12790</name>
</gene>
<protein>
    <submittedName>
        <fullName evidence="2">Nitric oxide reductase activation protein</fullName>
    </submittedName>
</protein>
<comment type="caution">
    <text evidence="2">The sequence shown here is derived from an EMBL/GenBank/DDBJ whole genome shotgun (WGS) entry which is preliminary data.</text>
</comment>